<gene>
    <name evidence="2" type="ORF">CEN46_17990</name>
</gene>
<keyword evidence="1" id="KW-1133">Transmembrane helix</keyword>
<organism evidence="2 3">
    <name type="scientific">Fischerella thermalis CCMEE 5318</name>
    <dbReference type="NCBI Taxonomy" id="2019666"/>
    <lineage>
        <taxon>Bacteria</taxon>
        <taxon>Bacillati</taxon>
        <taxon>Cyanobacteriota</taxon>
        <taxon>Cyanophyceae</taxon>
        <taxon>Nostocales</taxon>
        <taxon>Hapalosiphonaceae</taxon>
        <taxon>Fischerella</taxon>
    </lineage>
</organism>
<keyword evidence="1" id="KW-0812">Transmembrane</keyword>
<evidence type="ECO:0000256" key="1">
    <source>
        <dbReference type="SAM" id="Phobius"/>
    </source>
</evidence>
<dbReference type="Proteomes" id="UP000235081">
    <property type="component" value="Unassembled WGS sequence"/>
</dbReference>
<keyword evidence="1" id="KW-0472">Membrane</keyword>
<comment type="caution">
    <text evidence="2">The sequence shown here is derived from an EMBL/GenBank/DDBJ whole genome shotgun (WGS) entry which is preliminary data.</text>
</comment>
<feature type="transmembrane region" description="Helical" evidence="1">
    <location>
        <begin position="12"/>
        <end position="36"/>
    </location>
</feature>
<protein>
    <submittedName>
        <fullName evidence="2">Uncharacterized protein</fullName>
    </submittedName>
</protein>
<evidence type="ECO:0000313" key="2">
    <source>
        <dbReference type="EMBL" id="PMB19727.1"/>
    </source>
</evidence>
<dbReference type="EMBL" id="NMQE01000577">
    <property type="protein sequence ID" value="PMB19727.1"/>
    <property type="molecule type" value="Genomic_DNA"/>
</dbReference>
<dbReference type="AlphaFoldDB" id="A0A2N6LAY1"/>
<name>A0A2N6LAY1_9CYAN</name>
<evidence type="ECO:0000313" key="3">
    <source>
        <dbReference type="Proteomes" id="UP000235081"/>
    </source>
</evidence>
<proteinExistence type="predicted"/>
<accession>A0A2N6LAY1</accession>
<dbReference type="PROSITE" id="PS51257">
    <property type="entry name" value="PROKAR_LIPOPROTEIN"/>
    <property type="match status" value="1"/>
</dbReference>
<reference evidence="2 3" key="1">
    <citation type="submission" date="2017-07" db="EMBL/GenBank/DDBJ databases">
        <title>Genomes of Fischerella (Mastigocladus) sp. strains.</title>
        <authorList>
            <person name="Miller S.R."/>
        </authorList>
    </citation>
    <scope>NUCLEOTIDE SEQUENCE [LARGE SCALE GENOMIC DNA]</scope>
    <source>
        <strain evidence="2 3">CCMEE 5318</strain>
    </source>
</reference>
<sequence>MLRLYLTIAEVDLLTLGIVILVVGCWLLVVGCWLLVANDLLLPISPPPLIPTPLHPSSS</sequence>